<keyword evidence="3 9" id="KW-0808">Transferase</keyword>
<evidence type="ECO:0000256" key="7">
    <source>
        <dbReference type="SAM" id="Phobius"/>
    </source>
</evidence>
<keyword evidence="6 7" id="KW-0472">Membrane</keyword>
<evidence type="ECO:0000256" key="4">
    <source>
        <dbReference type="ARBA" id="ARBA00022692"/>
    </source>
</evidence>
<dbReference type="PANTHER" id="PTHR30576:SF21">
    <property type="entry name" value="UDP-GLUCOSE:UNDECAPRENYL-PHOSPHATE GLUCOSE-1-PHOSPHATE TRANSFERASE"/>
    <property type="match status" value="1"/>
</dbReference>
<dbReference type="PANTHER" id="PTHR30576">
    <property type="entry name" value="COLANIC BIOSYNTHESIS UDP-GLUCOSE LIPID CARRIER TRANSFERASE"/>
    <property type="match status" value="1"/>
</dbReference>
<dbReference type="InterPro" id="IPR036291">
    <property type="entry name" value="NAD(P)-bd_dom_sf"/>
</dbReference>
<keyword evidence="4 7" id="KW-0812">Transmembrane</keyword>
<dbReference type="AlphaFoldDB" id="A0A2T5J0C5"/>
<evidence type="ECO:0000256" key="2">
    <source>
        <dbReference type="ARBA" id="ARBA00006464"/>
    </source>
</evidence>
<dbReference type="InterPro" id="IPR017473">
    <property type="entry name" value="Undecaprenyl-P_gluc_Ptfrase"/>
</dbReference>
<feature type="transmembrane region" description="Helical" evidence="7">
    <location>
        <begin position="281"/>
        <end position="302"/>
    </location>
</feature>
<feature type="transmembrane region" description="Helical" evidence="7">
    <location>
        <begin position="44"/>
        <end position="67"/>
    </location>
</feature>
<dbReference type="InterPro" id="IPR017475">
    <property type="entry name" value="EPS_sugar_tfrase"/>
</dbReference>
<proteinExistence type="inferred from homology"/>
<dbReference type="InterPro" id="IPR003362">
    <property type="entry name" value="Bact_transf"/>
</dbReference>
<dbReference type="NCBIfam" id="TIGR03025">
    <property type="entry name" value="EPS_sugtrans"/>
    <property type="match status" value="1"/>
</dbReference>
<evidence type="ECO:0000259" key="8">
    <source>
        <dbReference type="Pfam" id="PF02397"/>
    </source>
</evidence>
<protein>
    <submittedName>
        <fullName evidence="9">Putative colanic acid biosynthesis UDP-glucose lipid carrier transferase</fullName>
    </submittedName>
</protein>
<feature type="domain" description="Bacterial sugar transferase" evidence="8">
    <location>
        <begin position="276"/>
        <end position="458"/>
    </location>
</feature>
<feature type="transmembrane region" description="Helical" evidence="7">
    <location>
        <begin position="79"/>
        <end position="99"/>
    </location>
</feature>
<evidence type="ECO:0000256" key="3">
    <source>
        <dbReference type="ARBA" id="ARBA00022679"/>
    </source>
</evidence>
<feature type="transmembrane region" description="Helical" evidence="7">
    <location>
        <begin position="111"/>
        <end position="129"/>
    </location>
</feature>
<gene>
    <name evidence="9" type="ORF">C8N29_10589</name>
</gene>
<dbReference type="Proteomes" id="UP000244223">
    <property type="component" value="Unassembled WGS sequence"/>
</dbReference>
<reference evidence="9 10" key="1">
    <citation type="submission" date="2018-04" db="EMBL/GenBank/DDBJ databases">
        <title>Genomic Encyclopedia of Archaeal and Bacterial Type Strains, Phase II (KMG-II): from individual species to whole genera.</title>
        <authorList>
            <person name="Goeker M."/>
        </authorList>
    </citation>
    <scope>NUCLEOTIDE SEQUENCE [LARGE SCALE GENOMIC DNA]</scope>
    <source>
        <strain evidence="9 10">DSM 5822</strain>
    </source>
</reference>
<keyword evidence="10" id="KW-1185">Reference proteome</keyword>
<dbReference type="GO" id="GO:0089702">
    <property type="term" value="F:undecaprenyl-phosphate glucose phosphotransferase activity"/>
    <property type="evidence" value="ECO:0007669"/>
    <property type="project" value="TreeGrafter"/>
</dbReference>
<dbReference type="Gene3D" id="3.40.50.720">
    <property type="entry name" value="NAD(P)-binding Rossmann-like Domain"/>
    <property type="match status" value="1"/>
</dbReference>
<feature type="transmembrane region" description="Helical" evidence="7">
    <location>
        <begin position="21"/>
        <end position="38"/>
    </location>
</feature>
<comment type="subcellular location">
    <subcellularLocation>
        <location evidence="1">Membrane</location>
        <topology evidence="1">Multi-pass membrane protein</topology>
    </subcellularLocation>
</comment>
<dbReference type="Pfam" id="PF02397">
    <property type="entry name" value="Bac_transf"/>
    <property type="match status" value="1"/>
</dbReference>
<evidence type="ECO:0000256" key="1">
    <source>
        <dbReference type="ARBA" id="ARBA00004141"/>
    </source>
</evidence>
<dbReference type="GO" id="GO:0016020">
    <property type="term" value="C:membrane"/>
    <property type="evidence" value="ECO:0007669"/>
    <property type="project" value="UniProtKB-SubCell"/>
</dbReference>
<sequence length="466" mass="52449">MQATPSILSPHHKLLDFMNRLADIFFLGLALSLTLTQLDKSWGQSATLLLLFSIVYYQLAAALIGIYGSQRSIKVREQMLQTLLALAGTFALVAMTSNLSNRLHFLADREFLLFWVILSALLLTAWRLTTRVVLTAIRQHGINTRKAAIVGCNALGRSLVQRFHNNRWMGIDPVAFYDDHADSTTIDGITVHGRIADVLEDARYNKFDRIYITLPMSEQASIKQLIDGLADSTTNVFLVPDVFVFDLMNSRQTSIDGLPAISIYDTPFSFADSVVKRGFDIFAGLGILSIIALPMLVIAVAVKMTSKGPIVFKQIRYGLDGKPIEVWKFRSMTTMDNGNVVKQATKGDSRITPLGAFLRRTSLDELPQFINVLQGQMSIVGPRPHAVAHNEEYRKLIKGYMLRHKVKPGITGWAQINGWRGETDTLDKMEKRVEYDLAYIRNWTVWLDIKIVFLTVFKGFINKNAY</sequence>
<dbReference type="RefSeq" id="WP_107865281.1">
    <property type="nucleotide sequence ID" value="NZ_QAON01000005.1"/>
</dbReference>
<evidence type="ECO:0000256" key="6">
    <source>
        <dbReference type="ARBA" id="ARBA00023136"/>
    </source>
</evidence>
<dbReference type="Pfam" id="PF13727">
    <property type="entry name" value="CoA_binding_3"/>
    <property type="match status" value="1"/>
</dbReference>
<evidence type="ECO:0000313" key="9">
    <source>
        <dbReference type="EMBL" id="PTQ89765.1"/>
    </source>
</evidence>
<dbReference type="GO" id="GO:0009242">
    <property type="term" value="P:colanic acid biosynthetic process"/>
    <property type="evidence" value="ECO:0007669"/>
    <property type="project" value="TreeGrafter"/>
</dbReference>
<name>A0A2T5J0C5_9GAMM</name>
<dbReference type="SUPFAM" id="SSF51735">
    <property type="entry name" value="NAD(P)-binding Rossmann-fold domains"/>
    <property type="match status" value="1"/>
</dbReference>
<comment type="similarity">
    <text evidence="2">Belongs to the bacterial sugar transferase family.</text>
</comment>
<dbReference type="NCBIfam" id="TIGR03023">
    <property type="entry name" value="WcaJ_sugtrans"/>
    <property type="match status" value="1"/>
</dbReference>
<comment type="caution">
    <text evidence="9">The sequence shown here is derived from an EMBL/GenBank/DDBJ whole genome shotgun (WGS) entry which is preliminary data.</text>
</comment>
<accession>A0A2T5J0C5</accession>
<evidence type="ECO:0000313" key="10">
    <source>
        <dbReference type="Proteomes" id="UP000244223"/>
    </source>
</evidence>
<dbReference type="EMBL" id="QAON01000005">
    <property type="protein sequence ID" value="PTQ89765.1"/>
    <property type="molecule type" value="Genomic_DNA"/>
</dbReference>
<keyword evidence="5 7" id="KW-1133">Transmembrane helix</keyword>
<evidence type="ECO:0000256" key="5">
    <source>
        <dbReference type="ARBA" id="ARBA00022989"/>
    </source>
</evidence>
<organism evidence="9 10">
    <name type="scientific">Agitococcus lubricus</name>
    <dbReference type="NCBI Taxonomy" id="1077255"/>
    <lineage>
        <taxon>Bacteria</taxon>
        <taxon>Pseudomonadati</taxon>
        <taxon>Pseudomonadota</taxon>
        <taxon>Gammaproteobacteria</taxon>
        <taxon>Moraxellales</taxon>
        <taxon>Moraxellaceae</taxon>
        <taxon>Agitococcus</taxon>
    </lineage>
</organism>